<keyword evidence="4" id="KW-1185">Reference proteome</keyword>
<protein>
    <recommendedName>
        <fullName evidence="1">Nucleoplasmin-like domain-containing protein</fullName>
    </recommendedName>
</protein>
<evidence type="ECO:0000313" key="3">
    <source>
        <dbReference type="EMBL" id="KAK8852812.1"/>
    </source>
</evidence>
<reference evidence="2 4" key="1">
    <citation type="submission" date="2024-04" db="EMBL/GenBank/DDBJ databases">
        <title>Tritrichomonas musculus Genome.</title>
        <authorList>
            <person name="Alves-Ferreira E."/>
            <person name="Grigg M."/>
            <person name="Lorenzi H."/>
            <person name="Galac M."/>
        </authorList>
    </citation>
    <scope>NUCLEOTIDE SEQUENCE [LARGE SCALE GENOMIC DNA]</scope>
    <source>
        <strain evidence="2 4">EAF2021</strain>
    </source>
</reference>
<comment type="caution">
    <text evidence="2">The sequence shown here is derived from an EMBL/GenBank/DDBJ whole genome shotgun (WGS) entry which is preliminary data.</text>
</comment>
<dbReference type="Pfam" id="PF17800">
    <property type="entry name" value="NPL"/>
    <property type="match status" value="1"/>
</dbReference>
<dbReference type="Gene3D" id="2.60.120.340">
    <property type="entry name" value="Nucleoplasmin core domain"/>
    <property type="match status" value="1"/>
</dbReference>
<dbReference type="EMBL" id="JAPFFF010000234">
    <property type="protein sequence ID" value="KAK8835108.1"/>
    <property type="molecule type" value="Genomic_DNA"/>
</dbReference>
<evidence type="ECO:0000259" key="1">
    <source>
        <dbReference type="Pfam" id="PF17800"/>
    </source>
</evidence>
<evidence type="ECO:0000313" key="2">
    <source>
        <dbReference type="EMBL" id="KAK8835108.1"/>
    </source>
</evidence>
<gene>
    <name evidence="3" type="ORF">M9Y10_017803</name>
    <name evidence="2" type="ORF">M9Y10_018077</name>
</gene>
<sequence>MDVNISSFTSVVVKPDETVRVTVPSSLWLITSVSLAITGDLPEEGRVVLYASPVDEKGEYDKQIAIAPLRIGSCEVINVDYEINSATPMVFFTKGAKLSVSINGHTTTPEPLKIEILN</sequence>
<proteinExistence type="predicted"/>
<accession>A0ABR2GMF1</accession>
<dbReference type="EMBL" id="JAPFFF010000023">
    <property type="protein sequence ID" value="KAK8852812.1"/>
    <property type="molecule type" value="Genomic_DNA"/>
</dbReference>
<organism evidence="2 4">
    <name type="scientific">Tritrichomonas musculus</name>
    <dbReference type="NCBI Taxonomy" id="1915356"/>
    <lineage>
        <taxon>Eukaryota</taxon>
        <taxon>Metamonada</taxon>
        <taxon>Parabasalia</taxon>
        <taxon>Tritrichomonadida</taxon>
        <taxon>Tritrichomonadidae</taxon>
        <taxon>Tritrichomonas</taxon>
    </lineage>
</organism>
<name>A0ABR2GMF1_9EUKA</name>
<dbReference type="Proteomes" id="UP001470230">
    <property type="component" value="Unassembled WGS sequence"/>
</dbReference>
<feature type="domain" description="Nucleoplasmin-like" evidence="1">
    <location>
        <begin position="10"/>
        <end position="105"/>
    </location>
</feature>
<evidence type="ECO:0000313" key="4">
    <source>
        <dbReference type="Proteomes" id="UP001470230"/>
    </source>
</evidence>
<dbReference type="InterPro" id="IPR041232">
    <property type="entry name" value="NPL"/>
</dbReference>